<evidence type="ECO:0000313" key="2">
    <source>
        <dbReference type="EMBL" id="QQR29691.1"/>
    </source>
</evidence>
<dbReference type="InterPro" id="IPR026990">
    <property type="entry name" value="TnpW"/>
</dbReference>
<dbReference type="KEGG" id="amur:ADH66_06805"/>
<evidence type="ECO:0000313" key="4">
    <source>
        <dbReference type="Proteomes" id="UP000596035"/>
    </source>
</evidence>
<dbReference type="Proteomes" id="UP000196710">
    <property type="component" value="Chromosome"/>
</dbReference>
<evidence type="ECO:0000313" key="1">
    <source>
        <dbReference type="EMBL" id="ASB40399.1"/>
    </source>
</evidence>
<protein>
    <submittedName>
        <fullName evidence="2">Transposon-encoded TnpW family protein</fullName>
    </submittedName>
</protein>
<dbReference type="AlphaFoldDB" id="A0A1Z2XPQ7"/>
<dbReference type="Pfam" id="PF14202">
    <property type="entry name" value="TnpW"/>
    <property type="match status" value="1"/>
</dbReference>
<dbReference type="EMBL" id="CP065321">
    <property type="protein sequence ID" value="QQR29691.1"/>
    <property type="molecule type" value="Genomic_DNA"/>
</dbReference>
<keyword evidence="3" id="KW-1185">Reference proteome</keyword>
<dbReference type="Proteomes" id="UP000596035">
    <property type="component" value="Chromosome"/>
</dbReference>
<name>A0A1Z2XPQ7_9FIRM</name>
<gene>
    <name evidence="1" type="ORF">ADH66_06805</name>
    <name evidence="2" type="ORF">I5Q82_16910</name>
</gene>
<sequence length="66" mass="7602">MSNETSTTETITYPKATPQTPPALVKKIGKTTYRVRVHFSTTSTETMEDKIKRLLREEVRQAMENE</sequence>
<accession>A0A1Z2XPQ7</accession>
<reference evidence="3" key="2">
    <citation type="submission" date="2017-05" db="EMBL/GenBank/DDBJ databases">
        <title>Improved OligoMM genomes.</title>
        <authorList>
            <person name="Garzetti D."/>
        </authorList>
    </citation>
    <scope>NUCLEOTIDE SEQUENCE [LARGE SCALE GENOMIC DNA]</scope>
    <source>
        <strain evidence="3">KB18</strain>
    </source>
</reference>
<reference evidence="2 4" key="3">
    <citation type="submission" date="2020-11" db="EMBL/GenBank/DDBJ databases">
        <title>Closed and high quality bacterial genomes of the OMM12 community.</title>
        <authorList>
            <person name="Marbouty M."/>
            <person name="Lamy-Besnier Q."/>
            <person name="Debarbieux L."/>
            <person name="Koszul R."/>
        </authorList>
    </citation>
    <scope>NUCLEOTIDE SEQUENCE [LARGE SCALE GENOMIC DNA]</scope>
    <source>
        <strain evidence="2 4">KB18</strain>
    </source>
</reference>
<dbReference type="RefSeq" id="WP_066534073.1">
    <property type="nucleotide sequence ID" value="NZ_CP021422.1"/>
</dbReference>
<reference evidence="1" key="1">
    <citation type="journal article" date="2017" name="Genome Announc.">
        <title>High-Quality Whole-Genome Sequences of the Oligo-Mouse-Microbiota Bacterial Community.</title>
        <authorList>
            <person name="Garzetti D."/>
            <person name="Brugiroux S."/>
            <person name="Bunk B."/>
            <person name="Pukall R."/>
            <person name="McCoy K.D."/>
            <person name="Macpherson A.J."/>
            <person name="Stecher B."/>
        </authorList>
    </citation>
    <scope>NUCLEOTIDE SEQUENCE</scope>
    <source>
        <strain evidence="1">KB18</strain>
    </source>
</reference>
<dbReference type="EMBL" id="CP021422">
    <property type="protein sequence ID" value="ASB40399.1"/>
    <property type="molecule type" value="Genomic_DNA"/>
</dbReference>
<organism evidence="2 4">
    <name type="scientific">Acutalibacter muris</name>
    <dbReference type="NCBI Taxonomy" id="1796620"/>
    <lineage>
        <taxon>Bacteria</taxon>
        <taxon>Bacillati</taxon>
        <taxon>Bacillota</taxon>
        <taxon>Clostridia</taxon>
        <taxon>Eubacteriales</taxon>
        <taxon>Acutalibacteraceae</taxon>
        <taxon>Acutalibacter</taxon>
    </lineage>
</organism>
<evidence type="ECO:0000313" key="3">
    <source>
        <dbReference type="Proteomes" id="UP000196710"/>
    </source>
</evidence>
<proteinExistence type="predicted"/>